<evidence type="ECO:0008006" key="5">
    <source>
        <dbReference type="Google" id="ProtNLM"/>
    </source>
</evidence>
<dbReference type="Proteomes" id="UP000613193">
    <property type="component" value="Unassembled WGS sequence"/>
</dbReference>
<evidence type="ECO:0000313" key="4">
    <source>
        <dbReference type="Proteomes" id="UP000613193"/>
    </source>
</evidence>
<keyword evidence="2" id="KW-1133">Transmembrane helix</keyword>
<dbReference type="RefSeq" id="WP_200066238.1">
    <property type="nucleotide sequence ID" value="NZ_JAEHFW010000002.1"/>
</dbReference>
<accession>A0A934UMI6</accession>
<evidence type="ECO:0000313" key="3">
    <source>
        <dbReference type="EMBL" id="MBK0379688.1"/>
    </source>
</evidence>
<protein>
    <recommendedName>
        <fullName evidence="5">Cytochrome c oxidase polypeptide IV</fullName>
    </recommendedName>
</protein>
<organism evidence="3 4">
    <name type="scientific">Mucilaginibacter segetis</name>
    <dbReference type="NCBI Taxonomy" id="2793071"/>
    <lineage>
        <taxon>Bacteria</taxon>
        <taxon>Pseudomonadati</taxon>
        <taxon>Bacteroidota</taxon>
        <taxon>Sphingobacteriia</taxon>
        <taxon>Sphingobacteriales</taxon>
        <taxon>Sphingobacteriaceae</taxon>
        <taxon>Mucilaginibacter</taxon>
    </lineage>
</organism>
<feature type="transmembrane region" description="Helical" evidence="2">
    <location>
        <begin position="50"/>
        <end position="68"/>
    </location>
</feature>
<gene>
    <name evidence="3" type="ORF">I5M19_10235</name>
</gene>
<sequence>MMTDNDRNEPVPEWKNARPERLPEPTYWPFFLALGFAFIFWGLLTTWVMLSSGLLLVIISLWGWINILRHE</sequence>
<name>A0A934UMI6_9SPHI</name>
<comment type="caution">
    <text evidence="3">The sequence shown here is derived from an EMBL/GenBank/DDBJ whole genome shotgun (WGS) entry which is preliminary data.</text>
</comment>
<reference evidence="3" key="1">
    <citation type="submission" date="2020-12" db="EMBL/GenBank/DDBJ databases">
        <title>Bacterial novel species Mucilaginibacter sp. SD-g isolated from soil.</title>
        <authorList>
            <person name="Jung H.-Y."/>
        </authorList>
    </citation>
    <scope>NUCLEOTIDE SEQUENCE</scope>
    <source>
        <strain evidence="3">SD-g</strain>
    </source>
</reference>
<feature type="region of interest" description="Disordered" evidence="1">
    <location>
        <begin position="1"/>
        <end position="22"/>
    </location>
</feature>
<dbReference type="Gene3D" id="1.10.287.70">
    <property type="match status" value="1"/>
</dbReference>
<proteinExistence type="predicted"/>
<evidence type="ECO:0000256" key="1">
    <source>
        <dbReference type="SAM" id="MobiDB-lite"/>
    </source>
</evidence>
<keyword evidence="2" id="KW-0812">Transmembrane</keyword>
<feature type="transmembrane region" description="Helical" evidence="2">
    <location>
        <begin position="27"/>
        <end position="44"/>
    </location>
</feature>
<dbReference type="AlphaFoldDB" id="A0A934UMI6"/>
<keyword evidence="4" id="KW-1185">Reference proteome</keyword>
<dbReference type="EMBL" id="JAEHFW010000002">
    <property type="protein sequence ID" value="MBK0379688.1"/>
    <property type="molecule type" value="Genomic_DNA"/>
</dbReference>
<keyword evidence="2" id="KW-0472">Membrane</keyword>
<evidence type="ECO:0000256" key="2">
    <source>
        <dbReference type="SAM" id="Phobius"/>
    </source>
</evidence>